<dbReference type="RefSeq" id="WP_020330015.1">
    <property type="nucleotide sequence ID" value="NZ_ASXS01000009.1"/>
</dbReference>
<comment type="caution">
    <text evidence="1">The sequence shown here is derived from an EMBL/GenBank/DDBJ whole genome shotgun (WGS) entry which is preliminary data.</text>
</comment>
<reference evidence="1 2" key="1">
    <citation type="journal article" date="2013" name="Gut Pathog.">
        <title>Evidence of a new metabolic capacity in an emerging diarrheal pathogen: lessons from the draft genomes of Vibrio fluvialis strains PG41 and I21563.</title>
        <authorList>
            <person name="Khatri I."/>
            <person name="Mahajan S."/>
            <person name="Dureja C."/>
            <person name="Subramanian S."/>
            <person name="Raychaudhuri S."/>
        </authorList>
    </citation>
    <scope>NUCLEOTIDE SEQUENCE [LARGE SCALE GENOMIC DNA]</scope>
    <source>
        <strain evidence="1 2">PG41</strain>
    </source>
</reference>
<dbReference type="EMBL" id="ASXS01000009">
    <property type="protein sequence ID" value="EPP22608.1"/>
    <property type="molecule type" value="Genomic_DNA"/>
</dbReference>
<sequence length="57" mass="6470">MADIALTGIGLHERLHCIIGMMLGVCDDRSLSAAGWHARLYLRRHRDIHGWRTCNKA</sequence>
<dbReference type="Proteomes" id="UP000014854">
    <property type="component" value="Unassembled WGS sequence"/>
</dbReference>
<evidence type="ECO:0000313" key="1">
    <source>
        <dbReference type="EMBL" id="EPP22608.1"/>
    </source>
</evidence>
<gene>
    <name evidence="1" type="ORF">L910_4785</name>
</gene>
<organism evidence="1 2">
    <name type="scientific">Vibrio fluvialis PG41</name>
    <dbReference type="NCBI Taxonomy" id="1336752"/>
    <lineage>
        <taxon>Bacteria</taxon>
        <taxon>Pseudomonadati</taxon>
        <taxon>Pseudomonadota</taxon>
        <taxon>Gammaproteobacteria</taxon>
        <taxon>Vibrionales</taxon>
        <taxon>Vibrionaceae</taxon>
        <taxon>Vibrio</taxon>
    </lineage>
</organism>
<dbReference type="AlphaFoldDB" id="S7I3F0"/>
<protein>
    <submittedName>
        <fullName evidence="1">Uncharacterized protein</fullName>
    </submittedName>
</protein>
<name>S7I3F0_VIBFL</name>
<proteinExistence type="predicted"/>
<dbReference type="PATRIC" id="fig|1336752.4.peg.2484"/>
<evidence type="ECO:0000313" key="2">
    <source>
        <dbReference type="Proteomes" id="UP000014854"/>
    </source>
</evidence>
<accession>S7I3F0</accession>